<proteinExistence type="predicted"/>
<evidence type="ECO:0000256" key="5">
    <source>
        <dbReference type="ARBA" id="ARBA00023242"/>
    </source>
</evidence>
<keyword evidence="2" id="KW-0479">Metal-binding</keyword>
<dbReference type="Pfam" id="PF05699">
    <property type="entry name" value="Dimer_Tnp_hAT"/>
    <property type="match status" value="1"/>
</dbReference>
<dbReference type="GeneID" id="59324877"/>
<name>A0A7G3ZE22_9SACH</name>
<evidence type="ECO:0000256" key="6">
    <source>
        <dbReference type="SAM" id="MobiDB-lite"/>
    </source>
</evidence>
<protein>
    <recommendedName>
        <fullName evidence="7">HAT C-terminal dimerisation domain-containing protein</fullName>
    </recommendedName>
</protein>
<dbReference type="KEGG" id="tgb:HG536_0B06240"/>
<dbReference type="AlphaFoldDB" id="A0A7G3ZE22"/>
<dbReference type="GO" id="GO:0005634">
    <property type="term" value="C:nucleus"/>
    <property type="evidence" value="ECO:0007669"/>
    <property type="project" value="UniProtKB-SubCell"/>
</dbReference>
<dbReference type="PANTHER" id="PTHR46481">
    <property type="entry name" value="ZINC FINGER BED DOMAIN-CONTAINING PROTEIN 4"/>
    <property type="match status" value="1"/>
</dbReference>
<keyword evidence="9" id="KW-1185">Reference proteome</keyword>
<feature type="region of interest" description="Disordered" evidence="6">
    <location>
        <begin position="107"/>
        <end position="143"/>
    </location>
</feature>
<keyword evidence="4" id="KW-0862">Zinc</keyword>
<dbReference type="SUPFAM" id="SSF53098">
    <property type="entry name" value="Ribonuclease H-like"/>
    <property type="match status" value="1"/>
</dbReference>
<evidence type="ECO:0000256" key="3">
    <source>
        <dbReference type="ARBA" id="ARBA00022771"/>
    </source>
</evidence>
<feature type="compositionally biased region" description="Basic and acidic residues" evidence="6">
    <location>
        <begin position="133"/>
        <end position="143"/>
    </location>
</feature>
<evidence type="ECO:0000256" key="2">
    <source>
        <dbReference type="ARBA" id="ARBA00022723"/>
    </source>
</evidence>
<evidence type="ECO:0000313" key="9">
    <source>
        <dbReference type="Proteomes" id="UP000515788"/>
    </source>
</evidence>
<evidence type="ECO:0000256" key="4">
    <source>
        <dbReference type="ARBA" id="ARBA00022833"/>
    </source>
</evidence>
<evidence type="ECO:0000313" key="8">
    <source>
        <dbReference type="EMBL" id="QLL31758.1"/>
    </source>
</evidence>
<dbReference type="Proteomes" id="UP000515788">
    <property type="component" value="Chromosome 2"/>
</dbReference>
<evidence type="ECO:0000256" key="1">
    <source>
        <dbReference type="ARBA" id="ARBA00004123"/>
    </source>
</evidence>
<keyword evidence="5" id="KW-0539">Nucleus</keyword>
<dbReference type="GO" id="GO:0008270">
    <property type="term" value="F:zinc ion binding"/>
    <property type="evidence" value="ECO:0007669"/>
    <property type="project" value="UniProtKB-KW"/>
</dbReference>
<comment type="subcellular location">
    <subcellularLocation>
        <location evidence="1">Nucleus</location>
    </subcellularLocation>
</comment>
<accession>A0A7G3ZE22</accession>
<dbReference type="InterPro" id="IPR008906">
    <property type="entry name" value="HATC_C_dom"/>
</dbReference>
<gene>
    <name evidence="8" type="ORF">HG536_0B06240</name>
</gene>
<sequence length="913" mass="105276">MTKGMKTSPRINIDHIRSLSNGRQTNHSSKTDEVEVRQRINIGADKGTPMDIDQRVSLPQESHQNFIVVSQNLSGIPVPGLGTITIQQIVKFPTNNLAYGPRHHDMAPQPERLHNRIPSDLTGSSEGRISRTATDESDKGAALSSEKEFKSKYKFGFDEFSINPFDKPDVASATEQTLSERDQEKFERWLKTSPYRIWVTKYAAPEPHAICKYGDCGHVFTFKGNSTSSNIIVHLRRNHRHDFELFDRKLKGIQLQLSDFNESLSINEKPFGFRLELINFLCANELIINQLNLFIEAFIPFSTAEAPAFRKLLNCPGARGHDYISSRKRLISMMEKYEEQFNLQMRDTLGKSLNFNVLLYMWTSSNQKSYLAILVSFCPNLRRGRDRLTVRNVTTEGTPSVHIIDFVDLSEESHTGSNLKEVLLRSLGKFSIGSKISSVTVDSGSNNISMLSELDNDIKGGPGVNKEGGLVKVRCMNHLLNRVFQDVMAGFEKSESSLLSRIDRLAVILKRNVFIRNKMREFTPKTIPRYNCTQFVSRYRQLSLFLKLRGPLQDFYFENQLDRRFQLTPDDMFLFCYEPSKIDVLKIFLRLTRVFDEYTMLLQDEMLNNLPNGIEYYLQIDGFFKSCKEVKNGSTDNDHLRILGLKKRHLSSVEPSVLTNLLSIVEDAYPKFKKYMNLALTEPGYWVAHLLQPFCKTAMLKSAFEEDFQQQILDLSRRYVDSYLSNFKNRVKENRNHQVPGGSIGPTLDPRSRSYKVCKQLRRHRRKYVNAINSKNEWECYLEEPIQTDISYLDYWIANQDRYPGLFELALSFYYTKLSSAHVERFFSISKTALENRFSLSSTNLKRTMVLRNRLKCFGMGHGLQKISDIPLEQWIQDEETETEITDLYPTGAEDSPLYIPIYSDSDSSEEEE</sequence>
<keyword evidence="3" id="KW-0863">Zinc-finger</keyword>
<organism evidence="8 9">
    <name type="scientific">Torulaspora globosa</name>
    <dbReference type="NCBI Taxonomy" id="48254"/>
    <lineage>
        <taxon>Eukaryota</taxon>
        <taxon>Fungi</taxon>
        <taxon>Dikarya</taxon>
        <taxon>Ascomycota</taxon>
        <taxon>Saccharomycotina</taxon>
        <taxon>Saccharomycetes</taxon>
        <taxon>Saccharomycetales</taxon>
        <taxon>Saccharomycetaceae</taxon>
        <taxon>Torulaspora</taxon>
    </lineage>
</organism>
<dbReference type="InterPro" id="IPR052035">
    <property type="entry name" value="ZnF_BED_domain_contain"/>
</dbReference>
<dbReference type="PANTHER" id="PTHR46481:SF10">
    <property type="entry name" value="ZINC FINGER BED DOMAIN-CONTAINING PROTEIN 39"/>
    <property type="match status" value="1"/>
</dbReference>
<dbReference type="InterPro" id="IPR012337">
    <property type="entry name" value="RNaseH-like_sf"/>
</dbReference>
<feature type="domain" description="HAT C-terminal dimerisation" evidence="7">
    <location>
        <begin position="779"/>
        <end position="853"/>
    </location>
</feature>
<dbReference type="EMBL" id="CP059247">
    <property type="protein sequence ID" value="QLL31758.1"/>
    <property type="molecule type" value="Genomic_DNA"/>
</dbReference>
<reference evidence="8 9" key="1">
    <citation type="submission" date="2020-06" db="EMBL/GenBank/DDBJ databases">
        <title>The yeast mating-type switching endonuclease HO is a domesticated member of an unorthodox homing genetic element family.</title>
        <authorList>
            <person name="Coughlan A.Y."/>
            <person name="Lombardi L."/>
            <person name="Braun-Galleani S."/>
            <person name="Martos A.R."/>
            <person name="Galeote V."/>
            <person name="Bigey F."/>
            <person name="Dequin S."/>
            <person name="Byrne K.P."/>
            <person name="Wolfe K.H."/>
        </authorList>
    </citation>
    <scope>NUCLEOTIDE SEQUENCE [LARGE SCALE GENOMIC DNA]</scope>
    <source>
        <strain evidence="8 9">CBS764</strain>
    </source>
</reference>
<evidence type="ECO:0000259" key="7">
    <source>
        <dbReference type="Pfam" id="PF05699"/>
    </source>
</evidence>
<dbReference type="RefSeq" id="XP_037138433.1">
    <property type="nucleotide sequence ID" value="XM_037282538.1"/>
</dbReference>
<dbReference type="OrthoDB" id="4035947at2759"/>
<dbReference type="GO" id="GO:0046983">
    <property type="term" value="F:protein dimerization activity"/>
    <property type="evidence" value="ECO:0007669"/>
    <property type="project" value="InterPro"/>
</dbReference>